<dbReference type="AlphaFoldDB" id="A0AAJ6BH43"/>
<dbReference type="Gene3D" id="1.10.1470.10">
    <property type="entry name" value="YjbJ"/>
    <property type="match status" value="1"/>
</dbReference>
<organism evidence="1 2">
    <name type="scientific">Candidatus Pseudobacter hemicellulosilyticus</name>
    <dbReference type="NCBI Taxonomy" id="3121375"/>
    <lineage>
        <taxon>Bacteria</taxon>
        <taxon>Pseudomonadati</taxon>
        <taxon>Bacteroidota</taxon>
        <taxon>Chitinophagia</taxon>
        <taxon>Chitinophagales</taxon>
        <taxon>Chitinophagaceae</taxon>
        <taxon>Pseudobacter</taxon>
    </lineage>
</organism>
<dbReference type="SUPFAM" id="SSF69047">
    <property type="entry name" value="Hypothetical protein YjbJ"/>
    <property type="match status" value="1"/>
</dbReference>
<name>A0AAJ6BH43_9BACT</name>
<accession>A0AAJ6BH43</accession>
<evidence type="ECO:0000313" key="1">
    <source>
        <dbReference type="EMBL" id="WEK36798.1"/>
    </source>
</evidence>
<evidence type="ECO:0000313" key="2">
    <source>
        <dbReference type="Proteomes" id="UP001220610"/>
    </source>
</evidence>
<proteinExistence type="predicted"/>
<reference evidence="1" key="1">
    <citation type="submission" date="2023-03" db="EMBL/GenBank/DDBJ databases">
        <title>Andean soil-derived lignocellulolytic bacterial consortium as a source of novel taxa and putative plastic-active enzymes.</title>
        <authorList>
            <person name="Diaz-Garcia L."/>
            <person name="Chuvochina M."/>
            <person name="Feuerriegel G."/>
            <person name="Bunk B."/>
            <person name="Sproer C."/>
            <person name="Streit W.R."/>
            <person name="Rodriguez L.M."/>
            <person name="Overmann J."/>
            <person name="Jimenez D.J."/>
        </authorList>
    </citation>
    <scope>NUCLEOTIDE SEQUENCE</scope>
    <source>
        <strain evidence="1">MAG 7</strain>
    </source>
</reference>
<dbReference type="InterPro" id="IPR036629">
    <property type="entry name" value="YjbJ_sf"/>
</dbReference>
<dbReference type="Proteomes" id="UP001220610">
    <property type="component" value="Chromosome"/>
</dbReference>
<protein>
    <submittedName>
        <fullName evidence="1">General stress protein CsbD</fullName>
    </submittedName>
</protein>
<sequence>MAATLKLAAPWPEVKEKIKERNIHLTDEDLQYEPGQEDALLERLSRKMSLEKEEVKALIESISHNRDIAS</sequence>
<gene>
    <name evidence="1" type="ORF">P0Y53_04725</name>
</gene>
<dbReference type="EMBL" id="CP119311">
    <property type="protein sequence ID" value="WEK36798.1"/>
    <property type="molecule type" value="Genomic_DNA"/>
</dbReference>